<name>A0A8H8A265_9FUNG</name>
<dbReference type="Proteomes" id="UP000673691">
    <property type="component" value="Unassembled WGS sequence"/>
</dbReference>
<reference evidence="1 2" key="1">
    <citation type="journal article" name="Sci. Rep.">
        <title>Genome-scale phylogenetic analyses confirm Olpidium as the closest living zoosporic fungus to the non-flagellated, terrestrial fungi.</title>
        <authorList>
            <person name="Chang Y."/>
            <person name="Rochon D."/>
            <person name="Sekimoto S."/>
            <person name="Wang Y."/>
            <person name="Chovatia M."/>
            <person name="Sandor L."/>
            <person name="Salamov A."/>
            <person name="Grigoriev I.V."/>
            <person name="Stajich J.E."/>
            <person name="Spatafora J.W."/>
        </authorList>
    </citation>
    <scope>NUCLEOTIDE SEQUENCE [LARGE SCALE GENOMIC DNA]</scope>
    <source>
        <strain evidence="1">S191</strain>
    </source>
</reference>
<evidence type="ECO:0000313" key="2">
    <source>
        <dbReference type="Proteomes" id="UP000673691"/>
    </source>
</evidence>
<keyword evidence="2" id="KW-1185">Reference proteome</keyword>
<comment type="caution">
    <text evidence="1">The sequence shown here is derived from an EMBL/GenBank/DDBJ whole genome shotgun (WGS) entry which is preliminary data.</text>
</comment>
<organism evidence="1 2">
    <name type="scientific">Olpidium bornovanus</name>
    <dbReference type="NCBI Taxonomy" id="278681"/>
    <lineage>
        <taxon>Eukaryota</taxon>
        <taxon>Fungi</taxon>
        <taxon>Fungi incertae sedis</taxon>
        <taxon>Olpidiomycota</taxon>
        <taxon>Olpidiomycotina</taxon>
        <taxon>Olpidiomycetes</taxon>
        <taxon>Olpidiales</taxon>
        <taxon>Olpidiaceae</taxon>
        <taxon>Olpidium</taxon>
    </lineage>
</organism>
<gene>
    <name evidence="1" type="ORF">BJ554DRAFT_6352</name>
</gene>
<accession>A0A8H8A265</accession>
<evidence type="ECO:0000313" key="1">
    <source>
        <dbReference type="EMBL" id="KAG5463576.1"/>
    </source>
</evidence>
<proteinExistence type="predicted"/>
<dbReference type="EMBL" id="JAEFCI010000398">
    <property type="protein sequence ID" value="KAG5463576.1"/>
    <property type="molecule type" value="Genomic_DNA"/>
</dbReference>
<dbReference type="AlphaFoldDB" id="A0A8H8A265"/>
<protein>
    <submittedName>
        <fullName evidence="1">Uncharacterized protein</fullName>
    </submittedName>
</protein>
<sequence length="79" mass="9146">MRRLELGEGGQSLVAELAEFTELRGEGFRIVQVEEHRRVLQRVRVRAELIDCGLLGQVHRLGSDLLEGKRIRVDRKLPW</sequence>